<feature type="compositionally biased region" description="Low complexity" evidence="1">
    <location>
        <begin position="483"/>
        <end position="492"/>
    </location>
</feature>
<evidence type="ECO:0000313" key="3">
    <source>
        <dbReference type="Proteomes" id="UP001165080"/>
    </source>
</evidence>
<feature type="region of interest" description="Disordered" evidence="1">
    <location>
        <begin position="708"/>
        <end position="736"/>
    </location>
</feature>
<comment type="caution">
    <text evidence="2">The sequence shown here is derived from an EMBL/GenBank/DDBJ whole genome shotgun (WGS) entry which is preliminary data.</text>
</comment>
<protein>
    <submittedName>
        <fullName evidence="2">Uncharacterized protein</fullName>
    </submittedName>
</protein>
<feature type="compositionally biased region" description="Basic and acidic residues" evidence="1">
    <location>
        <begin position="334"/>
        <end position="348"/>
    </location>
</feature>
<feature type="compositionally biased region" description="Gly residues" evidence="1">
    <location>
        <begin position="148"/>
        <end position="163"/>
    </location>
</feature>
<feature type="compositionally biased region" description="Pro residues" evidence="1">
    <location>
        <begin position="816"/>
        <end position="827"/>
    </location>
</feature>
<feature type="compositionally biased region" description="Acidic residues" evidence="1">
    <location>
        <begin position="288"/>
        <end position="297"/>
    </location>
</feature>
<feature type="region of interest" description="Disordered" evidence="1">
    <location>
        <begin position="144"/>
        <end position="177"/>
    </location>
</feature>
<feature type="region of interest" description="Disordered" evidence="1">
    <location>
        <begin position="327"/>
        <end position="355"/>
    </location>
</feature>
<sequence length="945" mass="97873">MPARNLRRVVDAAPPSAASIAWADNGAASSRPAWCPPQPTRRNSSQPLSESTVHGVDLVTQLSHAATVAEGVLGGSSLQSANDADELALGTSCERLGDETTPRLRQQGSMVSFALPGTLQTPSSLVPRSFAFASPVCTPRSRAVAPAGSGGGGGGDGALGGGLQAVPRTWRRDGPRRRPILKKSVVPSPLPYSPRRDDGVSFTSVADLDTAAAAVRQELAAATSCSPVSPAGKRYVQIVLQSTTTTAAAAAAASVASSAGSLASRAGRGLRRCPSVRIAAELLPSYSSEDDEGDELGGDGGGGGGGGSAATNTAAAAMTVVEQLGAAHSQHAAGLDRRRQASERREQQRASNGSAVRRISFCTALSYDPDVPGVSLDPSADGGGGGGAEGCARPCSRIGSRPATQQQQLQQQQQQEQQQLQQQGLNQQQQQGEEEGQEDERSQPQPLRVLHRQSRVHRSSKRRPQLQLQLPLEQEHEQEEDQAQVGQRQWEQWEGEQRPRQESQVPDAKQQQQQQGEGQQRDGHLAVPLSQPKEPEAKSGAFPQRHGSPPRTFAPSQLESRELMRPMATQPLRDQPDLRDPPQPALQQAQQAQRWKEQQQHAQQGPRPNTSPAARPAPPAVTCTRPDAHLPSPRLRRQPPGSTGSRWRRILAVFAHGWSPAAAEPGRATAAAVKPPLPPPGAVVSCGGGVVDESSPFSPTTRLRALDSHLSTRKRVKQRPRPAARLPSSPGCPTKAGGWRLQFKLKWAGAAGAGAAPTSPRGAGSATRGSSMSSSAVSADTELATLLCPTAAAAEEESMAGPSGVSSSTSSSSSSSPPPAPPTPPKPSRGASLLAFFGLKPQTSDGRSPSRDALPVSTLAAAGSAAAGSAAAGSSSCASEDARQRNSCSDGCGCGCIGGECGGSGGGGLRAREIDDAGLMVLTRALTPAASARPGPDAHLTAAPQ</sequence>
<accession>A0A9W6BXU6</accession>
<feature type="compositionally biased region" description="Low complexity" evidence="1">
    <location>
        <begin position="793"/>
        <end position="815"/>
    </location>
</feature>
<feature type="compositionally biased region" description="Basic residues" evidence="1">
    <location>
        <begin position="711"/>
        <end position="722"/>
    </location>
</feature>
<feature type="compositionally biased region" description="Gly residues" evidence="1">
    <location>
        <begin position="298"/>
        <end position="308"/>
    </location>
</feature>
<feature type="region of interest" description="Disordered" evidence="1">
    <location>
        <begin position="752"/>
        <end position="777"/>
    </location>
</feature>
<feature type="region of interest" description="Disordered" evidence="1">
    <location>
        <begin position="793"/>
        <end position="855"/>
    </location>
</feature>
<gene>
    <name evidence="2" type="primary">PLEST011179</name>
    <name evidence="2" type="ORF">PLESTB_001540000</name>
</gene>
<keyword evidence="3" id="KW-1185">Reference proteome</keyword>
<organism evidence="2 3">
    <name type="scientific">Pleodorina starrii</name>
    <dbReference type="NCBI Taxonomy" id="330485"/>
    <lineage>
        <taxon>Eukaryota</taxon>
        <taxon>Viridiplantae</taxon>
        <taxon>Chlorophyta</taxon>
        <taxon>core chlorophytes</taxon>
        <taxon>Chlorophyceae</taxon>
        <taxon>CS clade</taxon>
        <taxon>Chlamydomonadales</taxon>
        <taxon>Volvocaceae</taxon>
        <taxon>Pleodorina</taxon>
    </lineage>
</organism>
<feature type="region of interest" description="Disordered" evidence="1">
    <location>
        <begin position="25"/>
        <end position="50"/>
    </location>
</feature>
<dbReference type="Proteomes" id="UP001165080">
    <property type="component" value="Unassembled WGS sequence"/>
</dbReference>
<feature type="region of interest" description="Disordered" evidence="1">
    <location>
        <begin position="284"/>
        <end position="310"/>
    </location>
</feature>
<feature type="compositionally biased region" description="Low complexity" evidence="1">
    <location>
        <begin position="405"/>
        <end position="431"/>
    </location>
</feature>
<dbReference type="EMBL" id="BRXU01000030">
    <property type="protein sequence ID" value="GLC59827.1"/>
    <property type="molecule type" value="Genomic_DNA"/>
</dbReference>
<evidence type="ECO:0000256" key="1">
    <source>
        <dbReference type="SAM" id="MobiDB-lite"/>
    </source>
</evidence>
<proteinExistence type="predicted"/>
<dbReference type="AlphaFoldDB" id="A0A9W6BXU6"/>
<evidence type="ECO:0000313" key="2">
    <source>
        <dbReference type="EMBL" id="GLC59827.1"/>
    </source>
</evidence>
<name>A0A9W6BXU6_9CHLO</name>
<feature type="region of interest" description="Disordered" evidence="1">
    <location>
        <begin position="367"/>
        <end position="644"/>
    </location>
</feature>
<reference evidence="2 3" key="1">
    <citation type="journal article" date="2023" name="Commun. Biol.">
        <title>Reorganization of the ancestral sex-determining regions during the evolution of trioecy in Pleodorina starrii.</title>
        <authorList>
            <person name="Takahashi K."/>
            <person name="Suzuki S."/>
            <person name="Kawai-Toyooka H."/>
            <person name="Yamamoto K."/>
            <person name="Hamaji T."/>
            <person name="Ootsuki R."/>
            <person name="Yamaguchi H."/>
            <person name="Kawachi M."/>
            <person name="Higashiyama T."/>
            <person name="Nozaki H."/>
        </authorList>
    </citation>
    <scope>NUCLEOTIDE SEQUENCE [LARGE SCALE GENOMIC DNA]</scope>
    <source>
        <strain evidence="2 3">NIES-4479</strain>
    </source>
</reference>
<feature type="compositionally biased region" description="Basic residues" evidence="1">
    <location>
        <begin position="449"/>
        <end position="464"/>
    </location>
</feature>
<feature type="compositionally biased region" description="Polar residues" evidence="1">
    <location>
        <begin position="40"/>
        <end position="50"/>
    </location>
</feature>